<dbReference type="CDD" id="cd24034">
    <property type="entry name" value="ASKHA_NBD_O66634-like_rpt1"/>
    <property type="match status" value="1"/>
</dbReference>
<dbReference type="Proteomes" id="UP000663722">
    <property type="component" value="Chromosome"/>
</dbReference>
<dbReference type="EMBL" id="CP061800">
    <property type="protein sequence ID" value="QTA92797.1"/>
    <property type="molecule type" value="Genomic_DNA"/>
</dbReference>
<keyword evidence="2" id="KW-0479">Metal-binding</keyword>
<dbReference type="Gene3D" id="3.40.50.11900">
    <property type="match status" value="1"/>
</dbReference>
<proteinExistence type="predicted"/>
<evidence type="ECO:0000256" key="5">
    <source>
        <dbReference type="SAM" id="Coils"/>
    </source>
</evidence>
<protein>
    <submittedName>
        <fullName evidence="8">CoA-substrate-specific enzyme activase</fullName>
    </submittedName>
</protein>
<evidence type="ECO:0000313" key="9">
    <source>
        <dbReference type="Proteomes" id="UP000663722"/>
    </source>
</evidence>
<gene>
    <name evidence="8" type="ORF">dnm_088890</name>
</gene>
<evidence type="ECO:0000256" key="1">
    <source>
        <dbReference type="ARBA" id="ARBA00001966"/>
    </source>
</evidence>
<accession>A0A975BWS6</accession>
<dbReference type="Gene3D" id="3.30.420.40">
    <property type="match status" value="4"/>
</dbReference>
<dbReference type="InterPro" id="IPR051805">
    <property type="entry name" value="Dehydratase_Activator_Redct"/>
</dbReference>
<dbReference type="RefSeq" id="WP_207680020.1">
    <property type="nucleotide sequence ID" value="NZ_CP061800.1"/>
</dbReference>
<feature type="domain" description="ATPase BadF/BadG/BcrA/BcrD type" evidence="6">
    <location>
        <begin position="127"/>
        <end position="281"/>
    </location>
</feature>
<dbReference type="KEGG" id="dmm:dnm_088890"/>
<dbReference type="GO" id="GO:0046872">
    <property type="term" value="F:metal ion binding"/>
    <property type="evidence" value="ECO:0007669"/>
    <property type="project" value="UniProtKB-KW"/>
</dbReference>
<comment type="cofactor">
    <cofactor evidence="1">
        <name>[4Fe-4S] cluster</name>
        <dbReference type="ChEBI" id="CHEBI:49883"/>
    </cofactor>
</comment>
<dbReference type="Pfam" id="PF01869">
    <property type="entry name" value="BcrAD_BadFG"/>
    <property type="match status" value="2"/>
</dbReference>
<feature type="coiled-coil region" evidence="5">
    <location>
        <begin position="694"/>
        <end position="721"/>
    </location>
</feature>
<dbReference type="SUPFAM" id="SSF53067">
    <property type="entry name" value="Actin-like ATPase domain"/>
    <property type="match status" value="2"/>
</dbReference>
<organism evidence="8 9">
    <name type="scientific">Desulfonema magnum</name>
    <dbReference type="NCBI Taxonomy" id="45655"/>
    <lineage>
        <taxon>Bacteria</taxon>
        <taxon>Pseudomonadati</taxon>
        <taxon>Thermodesulfobacteriota</taxon>
        <taxon>Desulfobacteria</taxon>
        <taxon>Desulfobacterales</taxon>
        <taxon>Desulfococcaceae</taxon>
        <taxon>Desulfonema</taxon>
    </lineage>
</organism>
<sequence>MKPEIEQEKLPPIQIGDDPEHFKILGLCLGASTISVVQVGLERNKDGRNGEKDSLKPKVLEYSLHPHEGNLRQTLISAIERLDLSSFHKIAATGRRFRNFVNLSSIPEPEAVEYAYRFVKPPDISCPAVVSAGGETFMIYVLNRLGQISNVLTGNKCASGTGEFFLQQLRRMNVSLEEAAQWAATESPHHVSGRCSVFCKSDCTHATNQGVPKSKVTAGLCKMMANKIMELLKKVERKNIMLTGGTSLNRMMTEYLRQEIPGLIIPREAPYFEALGTALWAMEHETLPFPGISKLLKTEITSFDTLPSLRNSEAMVEFKSIETGEIRSGDVCILGLDVGSTTTKAVLVRKADNALLASVYLRTNGDPVGASRECYRSLLETANLKLETGNWKLDIEGLGVCGSGRQIAGLHALTQGVINEIIAHATAAIHFDPRVDTIFEIGGQDAKYTYITNRVPSDYAMNEACSAGTGSFLEESAYETLGIKMEDIADVALRGEHPPNFNDQCAAFISSDIKNAIHEGVEHEDIVAGLVYSICMNYSNRVKGNRPVGEKVFMQGGVCYNKAVPLAMASLVGKPIIVPPEPGLMGAYGVALEVKKRIEAGLMEKQSFDLEVLANREVKYGKSFICGGGKEKCDRGCEIAMIEIEGKKYPFGGACNRYYNLRYNISYDTKKLDMVRLRQQIVFETENSKFETGNSKLETRNSKLETRNSELETQVSSFKSQVSINRSFLVNTYYPLYSAFFTELGFEVVIPDAPSQEGIDRRDSAFCYPAELSHGFFYSLLREENPPEFIFLPHFKAVPVTNGYSSTQVCPFVQGETFYLRTTFREELNKLEEKGTKVLTPLLDMTGGLETAKKPLTETAVQMGISKKKAEEAFNIAILEQQACIAEMQQAGKQLLEALETEPDKTAVVIFGRPYNSLVDEANMGIPHKLASRGILVIPLDFLTLDNEKAKRHMYWGIGQLILKAARIVKRHPQLFGIYITNFSCGPDSFLLGYFRDIMGRKPSLTLELDSHTADAGLETRIEAFLDIVTAYRQLSSKQEPGTRNLETRKFFPARTVLDNGIPKVITSDKEILPFTDPRVTFLLPSMGKIATEALSAVFRSEGFRAKASSPADEAVLKLGRANTSCKECLPLILTTGNMLKYINNGKRNNEILVYFMATASGPCRFGQYYIFMEDLIKRLEIPDVAMFSLTSENAYAGMGNGFHQKAWWAFVVSDVMEDIRSMLLANATDPGTAIKIFDEEWKAILFELEYGSFSGLEDQLGRTVERFSRIAMKRPPEEVPTISLVGEIFVRRDSLSRQYLTETLAKKGFATLCSPISEWVHYSDYLVDKGLVDYTMSKMEKIRHVLKKQIMAKSERRLKSVFSRSNLVHTSPLDVSAVIDNASPYISPNLSGEAVLTVGSSLTEVASQTCGVIAIGPFGCMPNRLSEAILNEIMNREGKLATDPENEKLRATLTNIEDLPFLAIESDGSPFPQLINAKLETFCLRAERLHKQMLENLKLEI</sequence>
<dbReference type="InterPro" id="IPR043129">
    <property type="entry name" value="ATPase_NBD"/>
</dbReference>
<feature type="domain" description="DUF2229" evidence="7">
    <location>
        <begin position="722"/>
        <end position="942"/>
    </location>
</feature>
<reference evidence="8" key="1">
    <citation type="journal article" date="2021" name="Microb. Physiol.">
        <title>Proteogenomic Insights into the Physiology of Marine, Sulfate-Reducing, Filamentous Desulfonema limicola and Desulfonema magnum.</title>
        <authorList>
            <person name="Schnaars V."/>
            <person name="Wohlbrand L."/>
            <person name="Scheve S."/>
            <person name="Hinrichs C."/>
            <person name="Reinhardt R."/>
            <person name="Rabus R."/>
        </authorList>
    </citation>
    <scope>NUCLEOTIDE SEQUENCE</scope>
    <source>
        <strain evidence="8">4be13</strain>
    </source>
</reference>
<dbReference type="Pfam" id="PF09989">
    <property type="entry name" value="DUF2229"/>
    <property type="match status" value="1"/>
</dbReference>
<dbReference type="CDD" id="cd24035">
    <property type="entry name" value="ASKHA_NBD_O66634-like_rpt2"/>
    <property type="match status" value="1"/>
</dbReference>
<evidence type="ECO:0000259" key="6">
    <source>
        <dbReference type="Pfam" id="PF01869"/>
    </source>
</evidence>
<dbReference type="NCBIfam" id="TIGR00241">
    <property type="entry name" value="CoA_E_activ"/>
    <property type="match status" value="1"/>
</dbReference>
<keyword evidence="3" id="KW-0408">Iron</keyword>
<dbReference type="InterPro" id="IPR008275">
    <property type="entry name" value="CoA_E_activase_dom"/>
</dbReference>
<evidence type="ECO:0000256" key="3">
    <source>
        <dbReference type="ARBA" id="ARBA00023004"/>
    </source>
</evidence>
<name>A0A975BWS6_9BACT</name>
<dbReference type="PANTHER" id="PTHR32329">
    <property type="entry name" value="BIFUNCTIONAL PROTEIN [INCLUDES 2-HYDROXYACYL-COA DEHYDRATASE (N-TER) AND ITS ACTIVATOR DOMAIN (C_TERM)-RELATED"/>
    <property type="match status" value="1"/>
</dbReference>
<evidence type="ECO:0000313" key="8">
    <source>
        <dbReference type="EMBL" id="QTA92797.1"/>
    </source>
</evidence>
<dbReference type="InterPro" id="IPR002731">
    <property type="entry name" value="ATPase_BadF"/>
</dbReference>
<keyword evidence="5" id="KW-0175">Coiled coil</keyword>
<keyword evidence="9" id="KW-1185">Reference proteome</keyword>
<keyword evidence="4" id="KW-0411">Iron-sulfur</keyword>
<dbReference type="GO" id="GO:0051536">
    <property type="term" value="F:iron-sulfur cluster binding"/>
    <property type="evidence" value="ECO:0007669"/>
    <property type="project" value="UniProtKB-KW"/>
</dbReference>
<dbReference type="InterPro" id="IPR018709">
    <property type="entry name" value="CoA_activase_DUF2229"/>
</dbReference>
<evidence type="ECO:0000256" key="4">
    <source>
        <dbReference type="ARBA" id="ARBA00023014"/>
    </source>
</evidence>
<feature type="domain" description="ATPase BadF/BadG/BcrA/BcrD type" evidence="6">
    <location>
        <begin position="334"/>
        <end position="592"/>
    </location>
</feature>
<dbReference type="PANTHER" id="PTHR32329:SF7">
    <property type="entry name" value="ACTIVATOR OF 2-HYDROXYACYL-COA-HYDRATASE"/>
    <property type="match status" value="1"/>
</dbReference>
<evidence type="ECO:0000256" key="2">
    <source>
        <dbReference type="ARBA" id="ARBA00022723"/>
    </source>
</evidence>
<evidence type="ECO:0000259" key="7">
    <source>
        <dbReference type="Pfam" id="PF09989"/>
    </source>
</evidence>